<evidence type="ECO:0000313" key="4">
    <source>
        <dbReference type="Proteomes" id="UP000063919"/>
    </source>
</evidence>
<accession>A0A0M4JVV0</accession>
<dbReference type="PANTHER" id="PTHR43300:SF11">
    <property type="entry name" value="ACETYLTRANSFERASE RV3034C-RELATED"/>
    <property type="match status" value="1"/>
</dbReference>
<dbReference type="Proteomes" id="UP000063919">
    <property type="component" value="Chromosome"/>
</dbReference>
<protein>
    <submittedName>
        <fullName evidence="3">Virginiamycin A acetyltransferase</fullName>
    </submittedName>
</protein>
<dbReference type="SUPFAM" id="SSF51161">
    <property type="entry name" value="Trimeric LpxA-like enzymes"/>
    <property type="match status" value="1"/>
</dbReference>
<keyword evidence="4" id="KW-1185">Reference proteome</keyword>
<dbReference type="STRING" id="362837.SCANT_v1c00450"/>
<sequence length="193" mass="22168">MSKSSKIYLLKDYITNTAIEVGEYSYFYSFQNEKGAREFQNRNILYHFPNVHKDKLIIGNFCAIAEDVKFLMNGANHRIDSISTYPFEMFKEFEFNEKTAKPFKSKGDTVIGHDVWIGYGATIMPGVKIGNGSIIAAKAVVTKDVEPYSIVAGNPAKVKRMRFEKNKIKELEDLQWWNESIESIKTMLEKLTK</sequence>
<dbReference type="RefSeq" id="WP_053945735.1">
    <property type="nucleotide sequence ID" value="NZ_CP012622.1"/>
</dbReference>
<dbReference type="InterPro" id="IPR050179">
    <property type="entry name" value="Trans_hexapeptide_repeat"/>
</dbReference>
<evidence type="ECO:0000256" key="1">
    <source>
        <dbReference type="ARBA" id="ARBA00022679"/>
    </source>
</evidence>
<keyword evidence="2" id="KW-0677">Repeat</keyword>
<dbReference type="InterPro" id="IPR011004">
    <property type="entry name" value="Trimer_LpxA-like_sf"/>
</dbReference>
<dbReference type="InterPro" id="IPR001451">
    <property type="entry name" value="Hexapep"/>
</dbReference>
<evidence type="ECO:0000313" key="3">
    <source>
        <dbReference type="EMBL" id="ALD65955.1"/>
    </source>
</evidence>
<dbReference type="Gene3D" id="2.160.10.10">
    <property type="entry name" value="Hexapeptide repeat proteins"/>
    <property type="match status" value="1"/>
</dbReference>
<organism evidence="3 4">
    <name type="scientific">Spiroplasma cantharicola</name>
    <dbReference type="NCBI Taxonomy" id="362837"/>
    <lineage>
        <taxon>Bacteria</taxon>
        <taxon>Bacillati</taxon>
        <taxon>Mycoplasmatota</taxon>
        <taxon>Mollicutes</taxon>
        <taxon>Entomoplasmatales</taxon>
        <taxon>Spiroplasmataceae</taxon>
        <taxon>Spiroplasma</taxon>
    </lineage>
</organism>
<dbReference type="GO" id="GO:0016740">
    <property type="term" value="F:transferase activity"/>
    <property type="evidence" value="ECO:0007669"/>
    <property type="project" value="UniProtKB-KW"/>
</dbReference>
<reference evidence="3 4" key="1">
    <citation type="journal article" date="2015" name="Genome Announc.">
        <title>Complete Genome Sequence of Spiroplasma cantharicola CC-1T (DSM 21588), a Bacterium Isolated from Soldier Beetle (Cantharis carolinus).</title>
        <authorList>
            <person name="Lo W.S."/>
            <person name="Liu P.Y."/>
            <person name="Kuo C.H."/>
        </authorList>
    </citation>
    <scope>NUCLEOTIDE SEQUENCE [LARGE SCALE GENOMIC DNA]</scope>
    <source>
        <strain evidence="3 4">CC-1</strain>
    </source>
</reference>
<dbReference type="InterPro" id="IPR018357">
    <property type="entry name" value="Hexapep_transf_CS"/>
</dbReference>
<dbReference type="PANTHER" id="PTHR43300">
    <property type="entry name" value="ACETYLTRANSFERASE"/>
    <property type="match status" value="1"/>
</dbReference>
<dbReference type="AlphaFoldDB" id="A0A0M4JVV0"/>
<gene>
    <name evidence="3" type="primary">vat</name>
    <name evidence="3" type="ORF">SCANT_v1c00450</name>
</gene>
<dbReference type="Pfam" id="PF00132">
    <property type="entry name" value="Hexapep"/>
    <property type="match status" value="1"/>
</dbReference>
<name>A0A0M4JVV0_9MOLU</name>
<dbReference type="PROSITE" id="PS00101">
    <property type="entry name" value="HEXAPEP_TRANSFERASES"/>
    <property type="match status" value="1"/>
</dbReference>
<dbReference type="OrthoDB" id="9801697at2"/>
<keyword evidence="1 3" id="KW-0808">Transferase</keyword>
<evidence type="ECO:0000256" key="2">
    <source>
        <dbReference type="ARBA" id="ARBA00022737"/>
    </source>
</evidence>
<dbReference type="EMBL" id="CP012622">
    <property type="protein sequence ID" value="ALD65955.1"/>
    <property type="molecule type" value="Genomic_DNA"/>
</dbReference>
<dbReference type="KEGG" id="scj:SCANT_v1c00450"/>
<proteinExistence type="predicted"/>
<dbReference type="PATRIC" id="fig|362837.3.peg.45"/>
<dbReference type="CDD" id="cd03349">
    <property type="entry name" value="LbH_XAT"/>
    <property type="match status" value="1"/>
</dbReference>